<dbReference type="Proteomes" id="UP000199144">
    <property type="component" value="Unassembled WGS sequence"/>
</dbReference>
<sequence length="203" mass="22021">MRGLITYSKLVAWLKVALPLAALALLSTLFLVPRSFDLDSAIPFAKVELEKRLRNQQITAPYFSGQTDQGHAVAITAETARPDPDAPNSTIAENLTARIETVDGALYTAYANTGVADGEFQEVTLEGNVKLETSSNYSIVTNTMIISLTEIRAESGGEILAEAPFGTLTAGRMALRPADESEDIYLFFTKGVKLVYTPKDTTR</sequence>
<gene>
    <name evidence="2" type="ORF">SAMN04488042_11510</name>
</gene>
<keyword evidence="1" id="KW-1133">Transmembrane helix</keyword>
<organism evidence="2 3">
    <name type="scientific">Shimia aestuarii</name>
    <dbReference type="NCBI Taxonomy" id="254406"/>
    <lineage>
        <taxon>Bacteria</taxon>
        <taxon>Pseudomonadati</taxon>
        <taxon>Pseudomonadota</taxon>
        <taxon>Alphaproteobacteria</taxon>
        <taxon>Rhodobacterales</taxon>
        <taxon>Roseobacteraceae</taxon>
    </lineage>
</organism>
<accession>A0A1I4TC82</accession>
<keyword evidence="1" id="KW-0472">Membrane</keyword>
<dbReference type="RefSeq" id="WP_093096914.1">
    <property type="nucleotide sequence ID" value="NZ_FOTQ01000015.1"/>
</dbReference>
<name>A0A1I4TC82_9RHOB</name>
<reference evidence="2 3" key="1">
    <citation type="submission" date="2016-10" db="EMBL/GenBank/DDBJ databases">
        <authorList>
            <person name="de Groot N.N."/>
        </authorList>
    </citation>
    <scope>NUCLEOTIDE SEQUENCE [LARGE SCALE GENOMIC DNA]</scope>
    <source>
        <strain evidence="2 3">DSM 15283</strain>
    </source>
</reference>
<feature type="transmembrane region" description="Helical" evidence="1">
    <location>
        <begin position="12"/>
        <end position="32"/>
    </location>
</feature>
<evidence type="ECO:0000256" key="1">
    <source>
        <dbReference type="SAM" id="Phobius"/>
    </source>
</evidence>
<dbReference type="OrthoDB" id="7871110at2"/>
<dbReference type="EMBL" id="FOTQ01000015">
    <property type="protein sequence ID" value="SFM74223.1"/>
    <property type="molecule type" value="Genomic_DNA"/>
</dbReference>
<evidence type="ECO:0000313" key="2">
    <source>
        <dbReference type="EMBL" id="SFM74223.1"/>
    </source>
</evidence>
<keyword evidence="3" id="KW-1185">Reference proteome</keyword>
<keyword evidence="1" id="KW-0812">Transmembrane</keyword>
<protein>
    <submittedName>
        <fullName evidence="2">Lipopolysaccharide export system protein LptC</fullName>
    </submittedName>
</protein>
<proteinExistence type="predicted"/>
<dbReference type="STRING" id="254406.SAMN04488042_11510"/>
<dbReference type="AlphaFoldDB" id="A0A1I4TC82"/>
<evidence type="ECO:0000313" key="3">
    <source>
        <dbReference type="Proteomes" id="UP000199144"/>
    </source>
</evidence>